<dbReference type="Proteomes" id="UP000007599">
    <property type="component" value="Chromosome I"/>
</dbReference>
<dbReference type="AlphaFoldDB" id="H8XNX6"/>
<dbReference type="InterPro" id="IPR054545">
    <property type="entry name" value="ApeI-like"/>
</dbReference>
<reference evidence="2 3" key="1">
    <citation type="journal article" date="2012" name="J. Bacteriol.">
        <title>Complete Genome Sequence of Flavobacterium indicum GPSTA100-9T, Isolated from Warm Spring Water.</title>
        <authorList>
            <person name="Barbier P."/>
            <person name="Houel A."/>
            <person name="Loux V."/>
            <person name="Poulain J."/>
            <person name="Bernardet J.F."/>
            <person name="Touchon M."/>
            <person name="Duchaud E."/>
        </authorList>
    </citation>
    <scope>NUCLEOTIDE SEQUENCE [LARGE SCALE GENOMIC DNA]</scope>
    <source>
        <strain evidence="3">DSM 17447 / CIP 109464 / GPTSA100-9</strain>
    </source>
</reference>
<dbReference type="EMBL" id="HE774682">
    <property type="protein sequence ID" value="CCG52243.1"/>
    <property type="molecule type" value="Genomic_DNA"/>
</dbReference>
<dbReference type="OrthoDB" id="9772788at2"/>
<accession>H8XNX6</accession>
<protein>
    <submittedName>
        <fullName evidence="2">Probable dehydratase</fullName>
    </submittedName>
</protein>
<dbReference type="HOGENOM" id="CLU_078912_5_0_10"/>
<sequence>MELEGVFKIKNLTSVDNQFTCQIDLNFSHSLFDGHFRNYPIVPGVVELYILKKIIMSAVKNENISLESIDKVKFVNPIFENELSFAVNVQIENASNNNNLKVKASFTSLNNKMFMSFNGLYKLY</sequence>
<dbReference type="KEGG" id="fin:KQS_01240"/>
<keyword evidence="3" id="KW-1185">Reference proteome</keyword>
<dbReference type="STRING" id="1094466.KQS_01240"/>
<feature type="domain" description="ApeI dehydratase-like" evidence="1">
    <location>
        <begin position="16"/>
        <end position="94"/>
    </location>
</feature>
<name>H8XNX6_FLAIG</name>
<dbReference type="Gene3D" id="3.10.129.10">
    <property type="entry name" value="Hotdog Thioesterase"/>
    <property type="match status" value="1"/>
</dbReference>
<dbReference type="SUPFAM" id="SSF54637">
    <property type="entry name" value="Thioesterase/thiol ester dehydrase-isomerase"/>
    <property type="match status" value="1"/>
</dbReference>
<gene>
    <name evidence="2" type="ordered locus">KQS_01240</name>
</gene>
<evidence type="ECO:0000259" key="1">
    <source>
        <dbReference type="Pfam" id="PF22818"/>
    </source>
</evidence>
<evidence type="ECO:0000313" key="3">
    <source>
        <dbReference type="Proteomes" id="UP000007599"/>
    </source>
</evidence>
<reference evidence="3" key="2">
    <citation type="submission" date="2012-03" db="EMBL/GenBank/DDBJ databases">
        <title>Complete genome sequence of Flavobacterium indicum GPTSA100-9T, isolated from warm spring water.</title>
        <authorList>
            <person name="Barbier P."/>
            <person name="Houel A."/>
            <person name="Loux V."/>
            <person name="Poulain J."/>
            <person name="Bernardet J.-F."/>
            <person name="Touchon M."/>
            <person name="Duchaud E."/>
        </authorList>
    </citation>
    <scope>NUCLEOTIDE SEQUENCE [LARGE SCALE GENOMIC DNA]</scope>
    <source>
        <strain evidence="3">DSM 17447 / CIP 109464 / GPTSA100-9</strain>
    </source>
</reference>
<dbReference type="RefSeq" id="WP_014387387.1">
    <property type="nucleotide sequence ID" value="NC_017025.1"/>
</dbReference>
<organism evidence="2 3">
    <name type="scientific">Flavobacterium indicum (strain DSM 17447 / CIP 109464 / GPTSA100-9)</name>
    <dbReference type="NCBI Taxonomy" id="1094466"/>
    <lineage>
        <taxon>Bacteria</taxon>
        <taxon>Pseudomonadati</taxon>
        <taxon>Bacteroidota</taxon>
        <taxon>Flavobacteriia</taxon>
        <taxon>Flavobacteriales</taxon>
        <taxon>Flavobacteriaceae</taxon>
        <taxon>Flavobacterium</taxon>
    </lineage>
</organism>
<proteinExistence type="predicted"/>
<dbReference type="InterPro" id="IPR029069">
    <property type="entry name" value="HotDog_dom_sf"/>
</dbReference>
<evidence type="ECO:0000313" key="2">
    <source>
        <dbReference type="EMBL" id="CCG52243.1"/>
    </source>
</evidence>
<dbReference type="PATRIC" id="fig|1094466.5.peg.243"/>
<dbReference type="Pfam" id="PF22818">
    <property type="entry name" value="ApeI-like"/>
    <property type="match status" value="1"/>
</dbReference>